<accession>A0A7C9QXA4</accession>
<evidence type="ECO:0008006" key="3">
    <source>
        <dbReference type="Google" id="ProtNLM"/>
    </source>
</evidence>
<dbReference type="Gene3D" id="3.40.50.2000">
    <property type="entry name" value="Glycogen Phosphorylase B"/>
    <property type="match status" value="1"/>
</dbReference>
<protein>
    <recommendedName>
        <fullName evidence="3">Glycosyl transferase family 28 C-terminal domain-containing protein</fullName>
    </recommendedName>
</protein>
<dbReference type="AlphaFoldDB" id="A0A7C9QXA4"/>
<dbReference type="Gene3D" id="3.40.50.11190">
    <property type="match status" value="1"/>
</dbReference>
<proteinExistence type="predicted"/>
<dbReference type="PANTHER" id="PTHR21015:SF22">
    <property type="entry name" value="GLYCOSYLTRANSFERASE"/>
    <property type="match status" value="1"/>
</dbReference>
<name>A0A7C9QXA4_9PROT</name>
<comment type="caution">
    <text evidence="1">The sequence shown here is derived from an EMBL/GenBank/DDBJ whole genome shotgun (WGS) entry which is preliminary data.</text>
</comment>
<evidence type="ECO:0000313" key="1">
    <source>
        <dbReference type="EMBL" id="NFV81536.1"/>
    </source>
</evidence>
<keyword evidence="2" id="KW-1185">Reference proteome</keyword>
<dbReference type="PANTHER" id="PTHR21015">
    <property type="entry name" value="UDP-N-ACETYLGLUCOSAMINE--N-ACETYLMURAMYL-(PENTAPEPTIDE) PYROPHOSPHORYL-UNDECAPRENOL N-ACETYLGLUCOSAMINE TRANSFERASE 1"/>
    <property type="match status" value="1"/>
</dbReference>
<sequence>MILGFFCFGSTTIGMGHVSRCIGLANAAQSRIPDLHVVFEVDDDPDALAMLARRRPGDEIRPRTTAALPQGPWDILVVDRLAVPAEDMATLRGRASCLVSIDDVGPGHWEADIAVNCLYGCRTPRPPHSRTDDLSGIRWALLPPALWEQVHEHRPRPTRLLLAQGSGDPHGLLPRLVEILAPVAKVRPGLGLDILTGPSFHRHEPLDTMLARAEIPFRRHHAVPSSWSVLAAADVAVSSAGITACELAALGVPMVLVTGESKEVETARMLDDLGAATAVGLFEPERTAALTAAVIELLDSEQKRHAMGEAGRQAVERHAAEIILDRAIALARSGRDM</sequence>
<organism evidence="1 2">
    <name type="scientific">Magnetospirillum aberrantis SpK</name>
    <dbReference type="NCBI Taxonomy" id="908842"/>
    <lineage>
        <taxon>Bacteria</taxon>
        <taxon>Pseudomonadati</taxon>
        <taxon>Pseudomonadota</taxon>
        <taxon>Alphaproteobacteria</taxon>
        <taxon>Rhodospirillales</taxon>
        <taxon>Rhodospirillaceae</taxon>
        <taxon>Magnetospirillum</taxon>
    </lineage>
</organism>
<dbReference type="SUPFAM" id="SSF53756">
    <property type="entry name" value="UDP-Glycosyltransferase/glycogen phosphorylase"/>
    <property type="match status" value="1"/>
</dbReference>
<dbReference type="GO" id="GO:0016757">
    <property type="term" value="F:glycosyltransferase activity"/>
    <property type="evidence" value="ECO:0007669"/>
    <property type="project" value="TreeGrafter"/>
</dbReference>
<gene>
    <name evidence="1" type="ORF">G4223_15610</name>
</gene>
<reference evidence="1 2" key="1">
    <citation type="submission" date="2020-02" db="EMBL/GenBank/DDBJ databases">
        <authorList>
            <person name="Dziuba M."/>
            <person name="Kuznetsov B."/>
            <person name="Mardanov A."/>
            <person name="Ravin N."/>
            <person name="Grouzdev D."/>
        </authorList>
    </citation>
    <scope>NUCLEOTIDE SEQUENCE [LARGE SCALE GENOMIC DNA]</scope>
    <source>
        <strain evidence="1 2">SpK</strain>
    </source>
</reference>
<evidence type="ECO:0000313" key="2">
    <source>
        <dbReference type="Proteomes" id="UP000480684"/>
    </source>
</evidence>
<dbReference type="RefSeq" id="WP_163681692.1">
    <property type="nucleotide sequence ID" value="NZ_JAAIYP010000042.1"/>
</dbReference>
<dbReference type="EMBL" id="JAAIYP010000042">
    <property type="protein sequence ID" value="NFV81536.1"/>
    <property type="molecule type" value="Genomic_DNA"/>
</dbReference>
<dbReference type="Proteomes" id="UP000480684">
    <property type="component" value="Unassembled WGS sequence"/>
</dbReference>